<keyword evidence="2" id="KW-0326">Glycosidase</keyword>
<protein>
    <submittedName>
        <fullName evidence="2">DNA-3-methyladenine glycosylase</fullName>
        <ecNumber evidence="2">3.2.2.20</ecNumber>
    </submittedName>
</protein>
<accession>A0A0D1A9E2</accession>
<gene>
    <name evidence="2" type="primary">tag</name>
    <name evidence="2" type="ORF">WDC_1053</name>
</gene>
<evidence type="ECO:0000256" key="1">
    <source>
        <dbReference type="SAM" id="Phobius"/>
    </source>
</evidence>
<dbReference type="EC" id="3.2.2.20" evidence="2"/>
<dbReference type="InterPro" id="IPR005019">
    <property type="entry name" value="Adenine_glyco"/>
</dbReference>
<reference evidence="2 3" key="1">
    <citation type="submission" date="2013-08" db="EMBL/GenBank/DDBJ databases">
        <title>Lactobacillus wasatchii sp. WDC04, a late gas producing bacteria isolated from aged chedder cheese.</title>
        <authorList>
            <person name="Oberg C.J."/>
            <person name="Culumber M."/>
            <person name="McMahon D.J."/>
            <person name="Broadbent J.R."/>
            <person name="Oberg T.S."/>
            <person name="Ortaki F."/>
        </authorList>
    </citation>
    <scope>NUCLEOTIDE SEQUENCE [LARGE SCALE GENOMIC DNA]</scope>
    <source>
        <strain evidence="2 3">WDC04</strain>
    </source>
</reference>
<dbReference type="Gene3D" id="1.10.340.30">
    <property type="entry name" value="Hypothetical protein, domain 2"/>
    <property type="match status" value="1"/>
</dbReference>
<dbReference type="Proteomes" id="UP000032279">
    <property type="component" value="Unassembled WGS sequence"/>
</dbReference>
<dbReference type="OrthoDB" id="9807664at2"/>
<dbReference type="SUPFAM" id="SSF48150">
    <property type="entry name" value="DNA-glycosylase"/>
    <property type="match status" value="1"/>
</dbReference>
<dbReference type="EMBL" id="AWTT01000022">
    <property type="protein sequence ID" value="KIS03361.1"/>
    <property type="molecule type" value="Genomic_DNA"/>
</dbReference>
<evidence type="ECO:0000313" key="2">
    <source>
        <dbReference type="EMBL" id="KIS03361.1"/>
    </source>
</evidence>
<dbReference type="PANTHER" id="PTHR30037:SF4">
    <property type="entry name" value="DNA-3-METHYLADENINE GLYCOSYLASE I"/>
    <property type="match status" value="1"/>
</dbReference>
<dbReference type="AlphaFoldDB" id="A0A0D1A9E2"/>
<dbReference type="RefSeq" id="WP_044010798.1">
    <property type="nucleotide sequence ID" value="NZ_AWTT01000022.1"/>
</dbReference>
<dbReference type="GO" id="GO:0008725">
    <property type="term" value="F:DNA-3-methyladenine glycosylase activity"/>
    <property type="evidence" value="ECO:0007669"/>
    <property type="project" value="UniProtKB-EC"/>
</dbReference>
<dbReference type="Pfam" id="PF03352">
    <property type="entry name" value="Adenine_glyco"/>
    <property type="match status" value="1"/>
</dbReference>
<dbReference type="STRING" id="1335616.WDC_1053"/>
<keyword evidence="1" id="KW-0472">Membrane</keyword>
<dbReference type="PATRIC" id="fig|1335616.4.peg.1058"/>
<sequence length="181" mass="21095">MANSKRPTWAMDNPLMQQYYDLEWGIELHDERALFEMLCLETYQAGLSWQTVLNKRDDFRAAFHNYDIDRVAQMSAAEIGTQLQNKKIIRNRLKLNATVNNAQVIVRMHDEGKTFNDYIWQFVDRHPQRLVVRSDGDLPAQTRLSVQVSKQMKKDRFKFVGPVTIYSYLLAVGVVNARLAD</sequence>
<keyword evidence="1" id="KW-1133">Transmembrane helix</keyword>
<keyword evidence="1" id="KW-0812">Transmembrane</keyword>
<keyword evidence="3" id="KW-1185">Reference proteome</keyword>
<dbReference type="PANTHER" id="PTHR30037">
    <property type="entry name" value="DNA-3-METHYLADENINE GLYCOSYLASE 1"/>
    <property type="match status" value="1"/>
</dbReference>
<dbReference type="GO" id="GO:0006284">
    <property type="term" value="P:base-excision repair"/>
    <property type="evidence" value="ECO:0007669"/>
    <property type="project" value="InterPro"/>
</dbReference>
<comment type="caution">
    <text evidence="2">The sequence shown here is derived from an EMBL/GenBank/DDBJ whole genome shotgun (WGS) entry which is preliminary data.</text>
</comment>
<keyword evidence="2" id="KW-0378">Hydrolase</keyword>
<evidence type="ECO:0000313" key="3">
    <source>
        <dbReference type="Proteomes" id="UP000032279"/>
    </source>
</evidence>
<proteinExistence type="predicted"/>
<name>A0A0D1A9E2_9LACO</name>
<dbReference type="InterPro" id="IPR052891">
    <property type="entry name" value="DNA-3mA_glycosylase"/>
</dbReference>
<feature type="transmembrane region" description="Helical" evidence="1">
    <location>
        <begin position="159"/>
        <end position="179"/>
    </location>
</feature>
<dbReference type="InterPro" id="IPR011257">
    <property type="entry name" value="DNA_glycosylase"/>
</dbReference>
<organism evidence="2 3">
    <name type="scientific">Paucilactobacillus wasatchensis</name>
    <dbReference type="NCBI Taxonomy" id="1335616"/>
    <lineage>
        <taxon>Bacteria</taxon>
        <taxon>Bacillati</taxon>
        <taxon>Bacillota</taxon>
        <taxon>Bacilli</taxon>
        <taxon>Lactobacillales</taxon>
        <taxon>Lactobacillaceae</taxon>
        <taxon>Paucilactobacillus</taxon>
    </lineage>
</organism>